<name>A0A7G8BJG5_9BACT</name>
<reference evidence="1 2" key="1">
    <citation type="submission" date="2020-08" db="EMBL/GenBank/DDBJ databases">
        <title>Edaphobacter telluris sp. nov. and Acidobacterium dinghuensis sp. nov., two acidobacteria isolated from forest soil.</title>
        <authorList>
            <person name="Fu J."/>
            <person name="Qiu L."/>
        </authorList>
    </citation>
    <scope>NUCLEOTIDE SEQUENCE [LARGE SCALE GENOMIC DNA]</scope>
    <source>
        <strain evidence="1">4Y35</strain>
    </source>
</reference>
<keyword evidence="2" id="KW-1185">Reference proteome</keyword>
<dbReference type="Gene3D" id="3.50.50.60">
    <property type="entry name" value="FAD/NAD(P)-binding domain"/>
    <property type="match status" value="1"/>
</dbReference>
<evidence type="ECO:0000313" key="1">
    <source>
        <dbReference type="EMBL" id="QNI32685.1"/>
    </source>
</evidence>
<dbReference type="Pfam" id="PF13450">
    <property type="entry name" value="NAD_binding_8"/>
    <property type="match status" value="1"/>
</dbReference>
<dbReference type="AlphaFoldDB" id="A0A7G8BJG5"/>
<dbReference type="Gene3D" id="3.90.660.50">
    <property type="match status" value="1"/>
</dbReference>
<dbReference type="Proteomes" id="UP000515312">
    <property type="component" value="Chromosome"/>
</dbReference>
<evidence type="ECO:0000313" key="2">
    <source>
        <dbReference type="Proteomes" id="UP000515312"/>
    </source>
</evidence>
<dbReference type="EMBL" id="CP060394">
    <property type="protein sequence ID" value="QNI32685.1"/>
    <property type="molecule type" value="Genomic_DNA"/>
</dbReference>
<sequence>MSDNSLLIGQKHHQLHGCHAVVVGSGPNGMAAAIVLAEAGYGVELHEAQSTIGGGARTLELTLPGFLHDFGAAIHAMAAGSPFFSSLPLSQHGVEWIHPPLPLAHPLDDGTAVILEHSLSDAAHMLGNDGSRWYRIFKPLAENWSQIAAEVLQPVIHMPRHPFLFARFGISAFASAKLFASTFFKEARTRALFAGIAAHSFLPLAAPLSSSGAIMLAAAAHAVGWPMARGGSQSITNALASILKELGGCIHTNSPVTSLDPFERNTLFLCDISPRQLLAITGHRLNPAFRHSLETFKPGPGTFKVDYALTEPIPWKAADCLRAGTVHLGGTFEEIAASERAIADGQHPERPFVLLTQPTLFDETRAPQGKHIAWAYSHVPNGSTFDMTDRIEAQIERFAPGFRDCVLARHISSPATLESMDANLLGGDISGGAMTLWQTIFRPTRRNYSTSDPNIFLCSASTPGIGGVHGMCGYHAAHAALKHC</sequence>
<accession>A0A7G8BJG5</accession>
<dbReference type="KEGG" id="adin:H7849_01320"/>
<proteinExistence type="predicted"/>
<dbReference type="PANTHER" id="PTHR10668:SF105">
    <property type="entry name" value="DEHYDROGENASE-RELATED"/>
    <property type="match status" value="1"/>
</dbReference>
<dbReference type="InterPro" id="IPR036188">
    <property type="entry name" value="FAD/NAD-bd_sf"/>
</dbReference>
<dbReference type="PANTHER" id="PTHR10668">
    <property type="entry name" value="PHYTOENE DEHYDROGENASE"/>
    <property type="match status" value="1"/>
</dbReference>
<protein>
    <submittedName>
        <fullName evidence="1">NAD(P)/FAD-dependent oxidoreductase</fullName>
    </submittedName>
</protein>
<dbReference type="SUPFAM" id="SSF51905">
    <property type="entry name" value="FAD/NAD(P)-binding domain"/>
    <property type="match status" value="1"/>
</dbReference>
<organism evidence="1 2">
    <name type="scientific">Alloacidobacterium dinghuense</name>
    <dbReference type="NCBI Taxonomy" id="2763107"/>
    <lineage>
        <taxon>Bacteria</taxon>
        <taxon>Pseudomonadati</taxon>
        <taxon>Acidobacteriota</taxon>
        <taxon>Terriglobia</taxon>
        <taxon>Terriglobales</taxon>
        <taxon>Acidobacteriaceae</taxon>
        <taxon>Alloacidobacterium</taxon>
    </lineage>
</organism>
<dbReference type="RefSeq" id="WP_186743639.1">
    <property type="nucleotide sequence ID" value="NZ_CP060394.1"/>
</dbReference>
<gene>
    <name evidence="1" type="ORF">H7849_01320</name>
</gene>